<reference evidence="1 2" key="1">
    <citation type="submission" date="2023-09" db="EMBL/GenBank/DDBJ databases">
        <authorList>
            <person name="Rey-Velasco X."/>
        </authorList>
    </citation>
    <scope>NUCLEOTIDE SEQUENCE [LARGE SCALE GENOMIC DNA]</scope>
    <source>
        <strain evidence="1 2">W311</strain>
    </source>
</reference>
<protein>
    <submittedName>
        <fullName evidence="1">Uncharacterized protein</fullName>
    </submittedName>
</protein>
<proteinExistence type="predicted"/>
<keyword evidence="2" id="KW-1185">Reference proteome</keyword>
<evidence type="ECO:0000313" key="1">
    <source>
        <dbReference type="EMBL" id="WNO53246.1"/>
    </source>
</evidence>
<evidence type="ECO:0000313" key="2">
    <source>
        <dbReference type="Proteomes" id="UP001302249"/>
    </source>
</evidence>
<dbReference type="RefSeq" id="WP_313914522.1">
    <property type="nucleotide sequence ID" value="NZ_CP135076.1"/>
</dbReference>
<accession>A0ABZ0B9E1</accession>
<organism evidence="1 2">
    <name type="scientific">Stakelama saccharophila</name>
    <dbReference type="NCBI Taxonomy" id="3075605"/>
    <lineage>
        <taxon>Bacteria</taxon>
        <taxon>Pseudomonadati</taxon>
        <taxon>Pseudomonadota</taxon>
        <taxon>Alphaproteobacteria</taxon>
        <taxon>Sphingomonadales</taxon>
        <taxon>Sphingomonadaceae</taxon>
        <taxon>Stakelama</taxon>
    </lineage>
</organism>
<name>A0ABZ0B9E1_9SPHN</name>
<sequence>MSPRKPSDRPIAARAEEGEVLIDGPDGVVASFTPDAARQSAKRLKIAADQAEAQLRAKS</sequence>
<gene>
    <name evidence="1" type="ORF">RPR59_12450</name>
</gene>
<dbReference type="EMBL" id="CP135076">
    <property type="protein sequence ID" value="WNO53246.1"/>
    <property type="molecule type" value="Genomic_DNA"/>
</dbReference>
<dbReference type="Proteomes" id="UP001302249">
    <property type="component" value="Chromosome"/>
</dbReference>